<keyword evidence="3" id="KW-1185">Reference proteome</keyword>
<evidence type="ECO:0000313" key="2">
    <source>
        <dbReference type="EMBL" id="PPQ32539.1"/>
    </source>
</evidence>
<feature type="region of interest" description="Disordered" evidence="1">
    <location>
        <begin position="1"/>
        <end position="41"/>
    </location>
</feature>
<name>A0A2S6ND53_9HYPH</name>
<accession>A0A2S6ND53</accession>
<dbReference type="Proteomes" id="UP000239089">
    <property type="component" value="Unassembled WGS sequence"/>
</dbReference>
<comment type="caution">
    <text evidence="2">The sequence shown here is derived from an EMBL/GenBank/DDBJ whole genome shotgun (WGS) entry which is preliminary data.</text>
</comment>
<dbReference type="AlphaFoldDB" id="A0A2S6ND53"/>
<proteinExistence type="predicted"/>
<evidence type="ECO:0000256" key="1">
    <source>
        <dbReference type="SAM" id="MobiDB-lite"/>
    </source>
</evidence>
<feature type="compositionally biased region" description="Low complexity" evidence="1">
    <location>
        <begin position="1"/>
        <end position="39"/>
    </location>
</feature>
<protein>
    <submittedName>
        <fullName evidence="2">Uncharacterized protein</fullName>
    </submittedName>
</protein>
<gene>
    <name evidence="2" type="ORF">CCR94_04965</name>
</gene>
<sequence length="232" mass="24442">MSSKTTTATTSTKTTTTAQAASSTTDASQTAQTSGASTSEKSFAQVALDARATLDAGYQKLGKTADYETTGQQWSDTLGLNNLDRRTLYAISSDQGGMFSKVEVDAAQFFMSKQEGDVITAADPLHTNPSAAYKAATDFLDSASSEEKSSLGWAQARGTAQAGYLLTMKNAGRAAANVDTGNPIVNLFANSYAELAATKSASLDPRDMPSWQKAVDLWALQSDETPSISWTV</sequence>
<reference evidence="2 3" key="1">
    <citation type="journal article" date="2018" name="Arch. Microbiol.">
        <title>New insights into the metabolic potential of the phototrophic purple bacterium Rhodopila globiformis DSM 161(T) from its draft genome sequence and evidence for a vanadium-dependent nitrogenase.</title>
        <authorList>
            <person name="Imhoff J.F."/>
            <person name="Rahn T."/>
            <person name="Kunzel S."/>
            <person name="Neulinger S.C."/>
        </authorList>
    </citation>
    <scope>NUCLEOTIDE SEQUENCE [LARGE SCALE GENOMIC DNA]</scope>
    <source>
        <strain evidence="2 3">DSM 16996</strain>
    </source>
</reference>
<organism evidence="2 3">
    <name type="scientific">Rhodoblastus sphagnicola</name>
    <dbReference type="NCBI Taxonomy" id="333368"/>
    <lineage>
        <taxon>Bacteria</taxon>
        <taxon>Pseudomonadati</taxon>
        <taxon>Pseudomonadota</taxon>
        <taxon>Alphaproteobacteria</taxon>
        <taxon>Hyphomicrobiales</taxon>
        <taxon>Rhodoblastaceae</taxon>
        <taxon>Rhodoblastus</taxon>
    </lineage>
</organism>
<dbReference type="EMBL" id="NHSJ01000038">
    <property type="protein sequence ID" value="PPQ32539.1"/>
    <property type="molecule type" value="Genomic_DNA"/>
</dbReference>
<evidence type="ECO:0000313" key="3">
    <source>
        <dbReference type="Proteomes" id="UP000239089"/>
    </source>
</evidence>